<feature type="domain" description="Mechanosensitive ion channel MscS" evidence="3">
    <location>
        <begin position="451"/>
        <end position="494"/>
    </location>
</feature>
<evidence type="ECO:0000313" key="5">
    <source>
        <dbReference type="Proteomes" id="UP000661077"/>
    </source>
</evidence>
<dbReference type="PANTHER" id="PTHR30566:SF5">
    <property type="entry name" value="MECHANOSENSITIVE ION CHANNEL PROTEIN 1, MITOCHONDRIAL-RELATED"/>
    <property type="match status" value="1"/>
</dbReference>
<evidence type="ECO:0000313" key="4">
    <source>
        <dbReference type="EMBL" id="MBM0105354.1"/>
    </source>
</evidence>
<keyword evidence="1" id="KW-0175">Coiled coil</keyword>
<dbReference type="Proteomes" id="UP000661077">
    <property type="component" value="Unassembled WGS sequence"/>
</dbReference>
<dbReference type="Gene3D" id="2.30.30.60">
    <property type="match status" value="1"/>
</dbReference>
<dbReference type="Pfam" id="PF00924">
    <property type="entry name" value="MS_channel_2nd"/>
    <property type="match status" value="1"/>
</dbReference>
<proteinExistence type="predicted"/>
<evidence type="ECO:0000259" key="3">
    <source>
        <dbReference type="Pfam" id="PF00924"/>
    </source>
</evidence>
<keyword evidence="2" id="KW-0472">Membrane</keyword>
<dbReference type="EMBL" id="JAEVLS010000002">
    <property type="protein sequence ID" value="MBM0105354.1"/>
    <property type="molecule type" value="Genomic_DNA"/>
</dbReference>
<dbReference type="InterPro" id="IPR023408">
    <property type="entry name" value="MscS_beta-dom_sf"/>
</dbReference>
<comment type="caution">
    <text evidence="4">The sequence shown here is derived from an EMBL/GenBank/DDBJ whole genome shotgun (WGS) entry which is preliminary data.</text>
</comment>
<evidence type="ECO:0000256" key="1">
    <source>
        <dbReference type="SAM" id="Coils"/>
    </source>
</evidence>
<organism evidence="4 5">
    <name type="scientific">Steroidobacter gossypii</name>
    <dbReference type="NCBI Taxonomy" id="2805490"/>
    <lineage>
        <taxon>Bacteria</taxon>
        <taxon>Pseudomonadati</taxon>
        <taxon>Pseudomonadota</taxon>
        <taxon>Gammaproteobacteria</taxon>
        <taxon>Steroidobacterales</taxon>
        <taxon>Steroidobacteraceae</taxon>
        <taxon>Steroidobacter</taxon>
    </lineage>
</organism>
<sequence>MLARFLLWLAFCGVFLGAFGMPSYGAEGAASDAKPDPIASRAIMTGEQVVQILDETVDWYRTLGTQQQAATQPSDLLILYANRQTADKVIALAFEIARANAELISSEAGAQQERQDPDASESRSMVRIKQKLDEQRSQLQAEIESVRRQLGAATAQQRGDLRARLEVLQGELDLINAQRNLFANMAQYANENVGANALKTHIDAIAASIPSASAAPLTTPATSTTPAAATSVSAAVSTSLSQFGIWDLTATVLRLSAKARTIETVDRRTAELQEVFTQIRDAPLQQLQALAARGDALAAETRAQDQASLKRVRDQYDTIAWLFQQTSSIVTPLSKAEVLLTQYRNNLDNWREATQRQSREAWRVLVIRLAIFAALLALVFTAAEVWRRAVFRYVSDARRRSRLLLLRKIVLWALVVAIAAATFATELGSLATFAGLITAGLAVAMQSVLVSVVGYFFLIGKYGIRVGDRIQIGSVTGEVIDLGLVRVHLMELSGQGGAMSPTGRVVAFANSVIFQASGGLFKQIPGIDLAWHEITVRLPLSADHAALKTRLIEAVSSALNDYRDDILRQTQEIQRAGSSHGAGDAQPQVQLRFSAEGVDAVVRYPVERQHAAEIDERVSREVLNVISAEPATAPAA</sequence>
<keyword evidence="2" id="KW-1133">Transmembrane helix</keyword>
<protein>
    <submittedName>
        <fullName evidence="4">Mechanosensitive ion channel</fullName>
    </submittedName>
</protein>
<feature type="coiled-coil region" evidence="1">
    <location>
        <begin position="333"/>
        <end position="360"/>
    </location>
</feature>
<dbReference type="RefSeq" id="WP_203167401.1">
    <property type="nucleotide sequence ID" value="NZ_JAEVLS010000002.1"/>
</dbReference>
<feature type="transmembrane region" description="Helical" evidence="2">
    <location>
        <begin position="361"/>
        <end position="383"/>
    </location>
</feature>
<feature type="coiled-coil region" evidence="1">
    <location>
        <begin position="129"/>
        <end position="178"/>
    </location>
</feature>
<reference evidence="4 5" key="1">
    <citation type="journal article" date="2021" name="Int. J. Syst. Evol. Microbiol.">
        <title>Steroidobacter gossypii sp. nov., isolated from soil of cotton cropping field.</title>
        <authorList>
            <person name="Huang R."/>
            <person name="Yang S."/>
            <person name="Zhen C."/>
            <person name="Liu W."/>
        </authorList>
    </citation>
    <scope>NUCLEOTIDE SEQUENCE [LARGE SCALE GENOMIC DNA]</scope>
    <source>
        <strain evidence="4 5">S1-65</strain>
    </source>
</reference>
<feature type="transmembrane region" description="Helical" evidence="2">
    <location>
        <begin position="404"/>
        <end position="424"/>
    </location>
</feature>
<dbReference type="InterPro" id="IPR006685">
    <property type="entry name" value="MscS_channel_2nd"/>
</dbReference>
<dbReference type="PANTHER" id="PTHR30566">
    <property type="entry name" value="YNAI-RELATED MECHANOSENSITIVE ION CHANNEL"/>
    <property type="match status" value="1"/>
</dbReference>
<keyword evidence="2" id="KW-0812">Transmembrane</keyword>
<accession>A0ABS1WWJ5</accession>
<feature type="transmembrane region" description="Helical" evidence="2">
    <location>
        <begin position="430"/>
        <end position="459"/>
    </location>
</feature>
<keyword evidence="5" id="KW-1185">Reference proteome</keyword>
<gene>
    <name evidence="4" type="ORF">JM946_11370</name>
</gene>
<evidence type="ECO:0000256" key="2">
    <source>
        <dbReference type="SAM" id="Phobius"/>
    </source>
</evidence>
<name>A0ABS1WWJ5_9GAMM</name>